<keyword evidence="2" id="KW-0288">FMN</keyword>
<keyword evidence="3" id="KW-0560">Oxidoreductase</keyword>
<comment type="caution">
    <text evidence="6">The sequence shown here is derived from an EMBL/GenBank/DDBJ whole genome shotgun (WGS) entry which is preliminary data.</text>
</comment>
<dbReference type="Gene3D" id="3.20.20.30">
    <property type="entry name" value="Luciferase-like domain"/>
    <property type="match status" value="1"/>
</dbReference>
<dbReference type="EMBL" id="BNJF01000002">
    <property type="protein sequence ID" value="GHO45749.1"/>
    <property type="molecule type" value="Genomic_DNA"/>
</dbReference>
<dbReference type="AlphaFoldDB" id="A0A8J3HXV8"/>
<dbReference type="PANTHER" id="PTHR42847:SF8">
    <property type="entry name" value="CONSERVED PROTEIN"/>
    <property type="match status" value="1"/>
</dbReference>
<dbReference type="InterPro" id="IPR011251">
    <property type="entry name" value="Luciferase-like_dom"/>
</dbReference>
<reference evidence="6" key="1">
    <citation type="submission" date="2020-10" db="EMBL/GenBank/DDBJ databases">
        <title>Taxonomic study of unclassified bacteria belonging to the class Ktedonobacteria.</title>
        <authorList>
            <person name="Yabe S."/>
            <person name="Wang C.M."/>
            <person name="Zheng Y."/>
            <person name="Sakai Y."/>
            <person name="Cavaletti L."/>
            <person name="Monciardini P."/>
            <person name="Donadio S."/>
        </authorList>
    </citation>
    <scope>NUCLEOTIDE SEQUENCE</scope>
    <source>
        <strain evidence="6">SOSP1-1</strain>
    </source>
</reference>
<dbReference type="InterPro" id="IPR050172">
    <property type="entry name" value="SsuD_RutA_monooxygenase"/>
</dbReference>
<evidence type="ECO:0000256" key="1">
    <source>
        <dbReference type="ARBA" id="ARBA00022630"/>
    </source>
</evidence>
<dbReference type="GO" id="GO:0046306">
    <property type="term" value="P:alkanesulfonate catabolic process"/>
    <property type="evidence" value="ECO:0007669"/>
    <property type="project" value="TreeGrafter"/>
</dbReference>
<dbReference type="RefSeq" id="WP_220195179.1">
    <property type="nucleotide sequence ID" value="NZ_BNJF01000002.1"/>
</dbReference>
<keyword evidence="7" id="KW-1185">Reference proteome</keyword>
<dbReference type="Pfam" id="PF00296">
    <property type="entry name" value="Bac_luciferase"/>
    <property type="match status" value="1"/>
</dbReference>
<dbReference type="SUPFAM" id="SSF51679">
    <property type="entry name" value="Bacterial luciferase-like"/>
    <property type="match status" value="1"/>
</dbReference>
<accession>A0A8J3HXV8</accession>
<evidence type="ECO:0000259" key="5">
    <source>
        <dbReference type="Pfam" id="PF00296"/>
    </source>
</evidence>
<dbReference type="InterPro" id="IPR036661">
    <property type="entry name" value="Luciferase-like_sf"/>
</dbReference>
<name>A0A8J3HXV8_9CHLR</name>
<feature type="domain" description="Luciferase-like" evidence="5">
    <location>
        <begin position="36"/>
        <end position="264"/>
    </location>
</feature>
<protein>
    <submittedName>
        <fullName evidence="6">Hypothetical luciferase-like monooxygenase</fullName>
    </submittedName>
</protein>
<sequence length="288" mass="32120">MDNRKFLSFGIKTGQRYSTHTALLDVWQEADSIPVFEHAWLNDHFMDLSSTPPGPYLESWILLAALAARTQRLRIGVMVTDNTYRHPAVFAKIAATVDVISHGRLNVGLGTGWSEQQHHAYGIPLPPPGERVRRLGEACEVIQRLWSEPAVTFDGSYYQLHEAPCDPKPVQKPFPPFAIGGEGERTLQVIARYADIWDCSVATPNLYAQKRLLLESYCRAIGRDSATIAYSRHIPVDPADLKATLAETRAFLEVGATHIIYHVPVPASGNILRRLAEEVALPLQAEYQ</sequence>
<keyword evidence="4 6" id="KW-0503">Monooxygenase</keyword>
<evidence type="ECO:0000256" key="4">
    <source>
        <dbReference type="ARBA" id="ARBA00023033"/>
    </source>
</evidence>
<evidence type="ECO:0000256" key="2">
    <source>
        <dbReference type="ARBA" id="ARBA00022643"/>
    </source>
</evidence>
<dbReference type="NCBIfam" id="TIGR03560">
    <property type="entry name" value="F420_Rv1855c"/>
    <property type="match status" value="1"/>
</dbReference>
<dbReference type="InterPro" id="IPR019952">
    <property type="entry name" value="F420_OxRdatse_Rv1855c_pred"/>
</dbReference>
<gene>
    <name evidence="6" type="ORF">KSX_39120</name>
</gene>
<keyword evidence="1" id="KW-0285">Flavoprotein</keyword>
<proteinExistence type="predicted"/>
<organism evidence="6 7">
    <name type="scientific">Ktedonospora formicarum</name>
    <dbReference type="NCBI Taxonomy" id="2778364"/>
    <lineage>
        <taxon>Bacteria</taxon>
        <taxon>Bacillati</taxon>
        <taxon>Chloroflexota</taxon>
        <taxon>Ktedonobacteria</taxon>
        <taxon>Ktedonobacterales</taxon>
        <taxon>Ktedonobacteraceae</taxon>
        <taxon>Ktedonospora</taxon>
    </lineage>
</organism>
<dbReference type="Proteomes" id="UP000612362">
    <property type="component" value="Unassembled WGS sequence"/>
</dbReference>
<evidence type="ECO:0000313" key="6">
    <source>
        <dbReference type="EMBL" id="GHO45749.1"/>
    </source>
</evidence>
<evidence type="ECO:0000313" key="7">
    <source>
        <dbReference type="Proteomes" id="UP000612362"/>
    </source>
</evidence>
<evidence type="ECO:0000256" key="3">
    <source>
        <dbReference type="ARBA" id="ARBA00023002"/>
    </source>
</evidence>
<dbReference type="PANTHER" id="PTHR42847">
    <property type="entry name" value="ALKANESULFONATE MONOOXYGENASE"/>
    <property type="match status" value="1"/>
</dbReference>
<dbReference type="GO" id="GO:0008726">
    <property type="term" value="F:alkanesulfonate monooxygenase activity"/>
    <property type="evidence" value="ECO:0007669"/>
    <property type="project" value="TreeGrafter"/>
</dbReference>